<evidence type="ECO:0000313" key="2">
    <source>
        <dbReference type="Proteomes" id="UP001148662"/>
    </source>
</evidence>
<protein>
    <submittedName>
        <fullName evidence="1">Uncharacterized protein</fullName>
    </submittedName>
</protein>
<comment type="caution">
    <text evidence="1">The sequence shown here is derived from an EMBL/GenBank/DDBJ whole genome shotgun (WGS) entry which is preliminary data.</text>
</comment>
<gene>
    <name evidence="1" type="ORF">NM688_g7618</name>
</gene>
<keyword evidence="2" id="KW-1185">Reference proteome</keyword>
<evidence type="ECO:0000313" key="1">
    <source>
        <dbReference type="EMBL" id="KAJ3531116.1"/>
    </source>
</evidence>
<name>A0ACC1S360_9APHY</name>
<accession>A0ACC1S360</accession>
<dbReference type="EMBL" id="JANHOG010001825">
    <property type="protein sequence ID" value="KAJ3531116.1"/>
    <property type="molecule type" value="Genomic_DNA"/>
</dbReference>
<sequence length="315" mass="35773">MASSEDRGSYHLPDLVALCGDSFELRTNPHCRAATEASLHWASMHGLFDDNMKDFAPRFQWGLLAALCFPTCDYPQLELIMDCLLYAVNSELLPGPAYEDIWTRLQRTTSSAWQDHFQLNLRALRDALLSDTTPDMNLDQWMEYKRKASGFLLCLTFIDYACDLDIQEQMQKSTLLQELTRHTTDILELASYNVRQARDDDTSLVTILSRRRNLSIQDAINAAAEEAKSAVSSFLAAEAKFLQDGSEANASARRYVQGLRDWIIGTAHWVYETDVHFLGRGEDVKALGWVFILPKSDVDPIERYISELKESSNNT</sequence>
<dbReference type="Proteomes" id="UP001148662">
    <property type="component" value="Unassembled WGS sequence"/>
</dbReference>
<organism evidence="1 2">
    <name type="scientific">Phlebia brevispora</name>
    <dbReference type="NCBI Taxonomy" id="194682"/>
    <lineage>
        <taxon>Eukaryota</taxon>
        <taxon>Fungi</taxon>
        <taxon>Dikarya</taxon>
        <taxon>Basidiomycota</taxon>
        <taxon>Agaricomycotina</taxon>
        <taxon>Agaricomycetes</taxon>
        <taxon>Polyporales</taxon>
        <taxon>Meruliaceae</taxon>
        <taxon>Phlebia</taxon>
    </lineage>
</organism>
<proteinExistence type="predicted"/>
<reference evidence="1" key="1">
    <citation type="submission" date="2022-07" db="EMBL/GenBank/DDBJ databases">
        <title>Genome Sequence of Phlebia brevispora.</title>
        <authorList>
            <person name="Buettner E."/>
        </authorList>
    </citation>
    <scope>NUCLEOTIDE SEQUENCE</scope>
    <source>
        <strain evidence="1">MPL23</strain>
    </source>
</reference>